<gene>
    <name evidence="1" type="ORF">GCM10010276_23640</name>
</gene>
<evidence type="ECO:0000313" key="1">
    <source>
        <dbReference type="EMBL" id="GAA2485061.1"/>
    </source>
</evidence>
<proteinExistence type="predicted"/>
<evidence type="ECO:0000313" key="2">
    <source>
        <dbReference type="Proteomes" id="UP001501777"/>
    </source>
</evidence>
<dbReference type="EMBL" id="BAAASG010000006">
    <property type="protein sequence ID" value="GAA2485061.1"/>
    <property type="molecule type" value="Genomic_DNA"/>
</dbReference>
<protein>
    <submittedName>
        <fullName evidence="1">Uncharacterized protein</fullName>
    </submittedName>
</protein>
<comment type="caution">
    <text evidence="1">The sequence shown here is derived from an EMBL/GenBank/DDBJ whole genome shotgun (WGS) entry which is preliminary data.</text>
</comment>
<sequence length="69" mass="7339">MVVVVRLGGFQALLGRPQALPRGLDCAAYRIVQEALTSVVKRARTGRAWATVAYAPGAIQARSSMPWAG</sequence>
<reference evidence="1 2" key="1">
    <citation type="journal article" date="2019" name="Int. J. Syst. Evol. Microbiol.">
        <title>The Global Catalogue of Microorganisms (GCM) 10K type strain sequencing project: providing services to taxonomists for standard genome sequencing and annotation.</title>
        <authorList>
            <consortium name="The Broad Institute Genomics Platform"/>
            <consortium name="The Broad Institute Genome Sequencing Center for Infectious Disease"/>
            <person name="Wu L."/>
            <person name="Ma J."/>
        </authorList>
    </citation>
    <scope>NUCLEOTIDE SEQUENCE [LARGE SCALE GENOMIC DNA]</scope>
    <source>
        <strain evidence="1 2">JCM 4395</strain>
    </source>
</reference>
<organism evidence="1 2">
    <name type="scientific">Streptomyces longisporus</name>
    <dbReference type="NCBI Taxonomy" id="1948"/>
    <lineage>
        <taxon>Bacteria</taxon>
        <taxon>Bacillati</taxon>
        <taxon>Actinomycetota</taxon>
        <taxon>Actinomycetes</taxon>
        <taxon>Kitasatosporales</taxon>
        <taxon>Streptomycetaceae</taxon>
        <taxon>Streptomyces</taxon>
    </lineage>
</organism>
<accession>A0ABN3LIU9</accession>
<dbReference type="Proteomes" id="UP001501777">
    <property type="component" value="Unassembled WGS sequence"/>
</dbReference>
<keyword evidence="2" id="KW-1185">Reference proteome</keyword>
<name>A0ABN3LIU9_STRLO</name>